<dbReference type="Proteomes" id="UP000803884">
    <property type="component" value="Unassembled WGS sequence"/>
</dbReference>
<dbReference type="EMBL" id="JAAQHG020000020">
    <property type="protein sequence ID" value="KAL1585296.1"/>
    <property type="molecule type" value="Genomic_DNA"/>
</dbReference>
<reference evidence="3 4" key="1">
    <citation type="journal article" date="2020" name="Microbiol. Resour. Announc.">
        <title>Draft Genome Sequence of a Cladosporium Species Isolated from the Mesophotic Ascidian Didemnum maculosum.</title>
        <authorList>
            <person name="Gioti A."/>
            <person name="Siaperas R."/>
            <person name="Nikolaivits E."/>
            <person name="Le Goff G."/>
            <person name="Ouazzani J."/>
            <person name="Kotoulas G."/>
            <person name="Topakas E."/>
        </authorList>
    </citation>
    <scope>NUCLEOTIDE SEQUENCE [LARGE SCALE GENOMIC DNA]</scope>
    <source>
        <strain evidence="3 4">TM138-S3</strain>
    </source>
</reference>
<dbReference type="GO" id="GO:0006508">
    <property type="term" value="P:proteolysis"/>
    <property type="evidence" value="ECO:0007669"/>
    <property type="project" value="InterPro"/>
</dbReference>
<keyword evidence="4" id="KW-1185">Reference proteome</keyword>
<dbReference type="Gene3D" id="3.40.50.1460">
    <property type="match status" value="1"/>
</dbReference>
<dbReference type="InterPro" id="IPR011600">
    <property type="entry name" value="Pept_C14_caspase"/>
</dbReference>
<proteinExistence type="predicted"/>
<comment type="caution">
    <text evidence="3">The sequence shown here is derived from an EMBL/GenBank/DDBJ whole genome shotgun (WGS) entry which is preliminary data.</text>
</comment>
<evidence type="ECO:0000313" key="3">
    <source>
        <dbReference type="EMBL" id="KAL1585296.1"/>
    </source>
</evidence>
<dbReference type="RefSeq" id="XP_069228402.1">
    <property type="nucleotide sequence ID" value="XM_069374526.1"/>
</dbReference>
<dbReference type="Pfam" id="PF00656">
    <property type="entry name" value="Peptidase_C14"/>
    <property type="match status" value="1"/>
</dbReference>
<dbReference type="AlphaFoldDB" id="A0AB34KNE2"/>
<sequence>MGTASSPRKYKKTSVLILGWAEGSDDTGTAEELIPLQEVLHDLYHFSVRYERMHLQTHPQVQATKHVAEFMLDEDGPGNLLIVYYAGHGSAERTSTGRLRLSGRFPCSEEEKDMSVDWTDVESTLAKARSDVLVIFDCCHAGLLCCPATRGHRRKFQYVAACKADQRTASAGRRSFTSATIWALKQLTDRPGFTVTKLVQTLLRCEHFPLYQQEVVVYPSRFGPAEEDIWLAPMTERRSDGQDAPDTNLSSDERTDNLPTADILDLRLHFSDHATAAHIEDTAQALRNFLETSQDLHFHRVSFLDHTSYVQWCARHWLGQTRRARSTSEGMARAQAASDLIGTSAADKDGGQQTDFSSKSDAAVAKDSGIAAIFHHVGMALGLCFGTLQPVPAWHSTAFVVTRVV</sequence>
<accession>A0AB34KNE2</accession>
<organism evidence="3 4">
    <name type="scientific">Cladosporium halotolerans</name>
    <dbReference type="NCBI Taxonomy" id="1052096"/>
    <lineage>
        <taxon>Eukaryota</taxon>
        <taxon>Fungi</taxon>
        <taxon>Dikarya</taxon>
        <taxon>Ascomycota</taxon>
        <taxon>Pezizomycotina</taxon>
        <taxon>Dothideomycetes</taxon>
        <taxon>Dothideomycetidae</taxon>
        <taxon>Cladosporiales</taxon>
        <taxon>Cladosporiaceae</taxon>
        <taxon>Cladosporium</taxon>
    </lineage>
</organism>
<feature type="domain" description="Peptidase C14 caspase" evidence="2">
    <location>
        <begin position="28"/>
        <end position="192"/>
    </location>
</feature>
<feature type="region of interest" description="Disordered" evidence="1">
    <location>
        <begin position="235"/>
        <end position="256"/>
    </location>
</feature>
<protein>
    <recommendedName>
        <fullName evidence="2">Peptidase C14 caspase domain-containing protein</fullName>
    </recommendedName>
</protein>
<evidence type="ECO:0000313" key="4">
    <source>
        <dbReference type="Proteomes" id="UP000803884"/>
    </source>
</evidence>
<dbReference type="GeneID" id="96007364"/>
<gene>
    <name evidence="3" type="ORF">WHR41_05921</name>
</gene>
<dbReference type="GO" id="GO:0004197">
    <property type="term" value="F:cysteine-type endopeptidase activity"/>
    <property type="evidence" value="ECO:0007669"/>
    <property type="project" value="InterPro"/>
</dbReference>
<name>A0AB34KNE2_9PEZI</name>
<evidence type="ECO:0000256" key="1">
    <source>
        <dbReference type="SAM" id="MobiDB-lite"/>
    </source>
</evidence>
<evidence type="ECO:0000259" key="2">
    <source>
        <dbReference type="Pfam" id="PF00656"/>
    </source>
</evidence>